<reference evidence="1" key="1">
    <citation type="submission" date="2021-01" db="EMBL/GenBank/DDBJ databases">
        <authorList>
            <consortium name="Genoscope - CEA"/>
            <person name="William W."/>
        </authorList>
    </citation>
    <scope>NUCLEOTIDE SEQUENCE</scope>
</reference>
<organism evidence="1 2">
    <name type="scientific">Paramecium sonneborni</name>
    <dbReference type="NCBI Taxonomy" id="65129"/>
    <lineage>
        <taxon>Eukaryota</taxon>
        <taxon>Sar</taxon>
        <taxon>Alveolata</taxon>
        <taxon>Ciliophora</taxon>
        <taxon>Intramacronucleata</taxon>
        <taxon>Oligohymenophorea</taxon>
        <taxon>Peniculida</taxon>
        <taxon>Parameciidae</taxon>
        <taxon>Paramecium</taxon>
    </lineage>
</organism>
<keyword evidence="2" id="KW-1185">Reference proteome</keyword>
<dbReference type="Proteomes" id="UP000692954">
    <property type="component" value="Unassembled WGS sequence"/>
</dbReference>
<name>A0A8S1MH88_9CILI</name>
<sequence length="61" mass="7064">MMSKIKYPCLVSTSQKQAIISMRVNKYKFGNRFICIHDPPFTSKTAIIICYIIKPVLEQII</sequence>
<comment type="caution">
    <text evidence="1">The sequence shown here is derived from an EMBL/GenBank/DDBJ whole genome shotgun (WGS) entry which is preliminary data.</text>
</comment>
<accession>A0A8S1MH88</accession>
<dbReference type="EMBL" id="CAJJDN010000040">
    <property type="protein sequence ID" value="CAD8079970.1"/>
    <property type="molecule type" value="Genomic_DNA"/>
</dbReference>
<protein>
    <submittedName>
        <fullName evidence="1">Uncharacterized protein</fullName>
    </submittedName>
</protein>
<evidence type="ECO:0000313" key="2">
    <source>
        <dbReference type="Proteomes" id="UP000692954"/>
    </source>
</evidence>
<evidence type="ECO:0000313" key="1">
    <source>
        <dbReference type="EMBL" id="CAD8079970.1"/>
    </source>
</evidence>
<dbReference type="AlphaFoldDB" id="A0A8S1MH88"/>
<gene>
    <name evidence="1" type="ORF">PSON_ATCC_30995.1.T0400002</name>
</gene>
<proteinExistence type="predicted"/>